<name>A0A0G1L3I5_9BACT</name>
<organism evidence="1 2">
    <name type="scientific">Candidatus Jorgensenbacteria bacterium GW2011_GWA2_45_13</name>
    <dbReference type="NCBI Taxonomy" id="1618662"/>
    <lineage>
        <taxon>Bacteria</taxon>
        <taxon>Candidatus Joergenseniibacteriota</taxon>
    </lineage>
</organism>
<dbReference type="EMBL" id="LCKF01000039">
    <property type="protein sequence ID" value="KKT90403.1"/>
    <property type="molecule type" value="Genomic_DNA"/>
</dbReference>
<accession>A0A0G1L3I5</accession>
<dbReference type="AlphaFoldDB" id="A0A0G1L3I5"/>
<evidence type="ECO:0000313" key="1">
    <source>
        <dbReference type="EMBL" id="KKT90403.1"/>
    </source>
</evidence>
<protein>
    <submittedName>
        <fullName evidence="1">Uncharacterized protein</fullName>
    </submittedName>
</protein>
<gene>
    <name evidence="1" type="ORF">UW92_C0039G0002</name>
</gene>
<evidence type="ECO:0000313" key="2">
    <source>
        <dbReference type="Proteomes" id="UP000033966"/>
    </source>
</evidence>
<comment type="caution">
    <text evidence="1">The sequence shown here is derived from an EMBL/GenBank/DDBJ whole genome shotgun (WGS) entry which is preliminary data.</text>
</comment>
<reference evidence="1 2" key="1">
    <citation type="journal article" date="2015" name="Nature">
        <title>rRNA introns, odd ribosomes, and small enigmatic genomes across a large radiation of phyla.</title>
        <authorList>
            <person name="Brown C.T."/>
            <person name="Hug L.A."/>
            <person name="Thomas B.C."/>
            <person name="Sharon I."/>
            <person name="Castelle C.J."/>
            <person name="Singh A."/>
            <person name="Wilkins M.J."/>
            <person name="Williams K.H."/>
            <person name="Banfield J.F."/>
        </authorList>
    </citation>
    <scope>NUCLEOTIDE SEQUENCE [LARGE SCALE GENOMIC DNA]</scope>
</reference>
<proteinExistence type="predicted"/>
<dbReference type="Proteomes" id="UP000033966">
    <property type="component" value="Unassembled WGS sequence"/>
</dbReference>
<sequence length="327" mass="36098">MKKLIFFILIIAVVGVVIYSVVTQISGTIHLGGVFSPELFNYSIIPSTSTSVKDPPVSPISPVSPVSPILPWGVGGKDSGTSGARGTVPEKPKITPPAGFALTDLSPYYQKVRFSNVTPPKNYYSPTSVSRFSLRGATGTSTVTIDVSGWEVKGNNGTQVYIPQAINSYSVDAYGTSLPMDVILTDGTVLTLYSSKSPVGVNFRLNKCTGYLSNEYNFSPSLPQNCPSVNRVAVSTFSGECQSFIFSLYGCKEPTPTEKNRYSYDSACYAFLNKLNYRECYIAHRNDFDFLSNEWRIWTDREMPFNSEHDRLLLLDKNGLLVDMYTY</sequence>